<name>A0AAE1PAZ6_9EUCA</name>
<dbReference type="AlphaFoldDB" id="A0AAE1PAZ6"/>
<comment type="caution">
    <text evidence="1">The sequence shown here is derived from an EMBL/GenBank/DDBJ whole genome shotgun (WGS) entry which is preliminary data.</text>
</comment>
<proteinExistence type="predicted"/>
<gene>
    <name evidence="1" type="ORF">Pmani_022944</name>
</gene>
<sequence length="112" mass="11949">MAAAYANFFRLWKAEAARNSVAPQRLVFQQPSAPSKLLQSTDSGMSPSQQIPAVVDTLGTSQTSTSNVGTSSSDIVGLDRGVNKTAFHSLLSFLLLPLLLPLTNLPRPPNPK</sequence>
<evidence type="ECO:0000313" key="1">
    <source>
        <dbReference type="EMBL" id="KAK4305139.1"/>
    </source>
</evidence>
<organism evidence="1 2">
    <name type="scientific">Petrolisthes manimaculis</name>
    <dbReference type="NCBI Taxonomy" id="1843537"/>
    <lineage>
        <taxon>Eukaryota</taxon>
        <taxon>Metazoa</taxon>
        <taxon>Ecdysozoa</taxon>
        <taxon>Arthropoda</taxon>
        <taxon>Crustacea</taxon>
        <taxon>Multicrustacea</taxon>
        <taxon>Malacostraca</taxon>
        <taxon>Eumalacostraca</taxon>
        <taxon>Eucarida</taxon>
        <taxon>Decapoda</taxon>
        <taxon>Pleocyemata</taxon>
        <taxon>Anomura</taxon>
        <taxon>Galatheoidea</taxon>
        <taxon>Porcellanidae</taxon>
        <taxon>Petrolisthes</taxon>
    </lineage>
</organism>
<evidence type="ECO:0000313" key="2">
    <source>
        <dbReference type="Proteomes" id="UP001292094"/>
    </source>
</evidence>
<reference evidence="1" key="1">
    <citation type="submission" date="2023-11" db="EMBL/GenBank/DDBJ databases">
        <title>Genome assemblies of two species of porcelain crab, Petrolisthes cinctipes and Petrolisthes manimaculis (Anomura: Porcellanidae).</title>
        <authorList>
            <person name="Angst P."/>
        </authorList>
    </citation>
    <scope>NUCLEOTIDE SEQUENCE</scope>
    <source>
        <strain evidence="1">PB745_02</strain>
        <tissue evidence="1">Gill</tissue>
    </source>
</reference>
<keyword evidence="2" id="KW-1185">Reference proteome</keyword>
<dbReference type="EMBL" id="JAWZYT010002326">
    <property type="protein sequence ID" value="KAK4305139.1"/>
    <property type="molecule type" value="Genomic_DNA"/>
</dbReference>
<accession>A0AAE1PAZ6</accession>
<dbReference type="Proteomes" id="UP001292094">
    <property type="component" value="Unassembled WGS sequence"/>
</dbReference>
<protein>
    <submittedName>
        <fullName evidence="1">Uncharacterized protein</fullName>
    </submittedName>
</protein>